<dbReference type="Pfam" id="PF06463">
    <property type="entry name" value="Mob_synth_C"/>
    <property type="match status" value="1"/>
</dbReference>
<evidence type="ECO:0000256" key="14">
    <source>
        <dbReference type="ARBA" id="ARBA00023150"/>
    </source>
</evidence>
<evidence type="ECO:0000256" key="9">
    <source>
        <dbReference type="ARBA" id="ARBA00022741"/>
    </source>
</evidence>
<dbReference type="HAMAP" id="MF_01224_B">
    <property type="entry name" value="MoaC_B"/>
    <property type="match status" value="1"/>
</dbReference>
<feature type="compositionally biased region" description="Low complexity" evidence="17">
    <location>
        <begin position="1294"/>
        <end position="1311"/>
    </location>
</feature>
<feature type="region of interest" description="Disordered" evidence="17">
    <location>
        <begin position="42"/>
        <end position="61"/>
    </location>
</feature>
<keyword evidence="9" id="KW-0547">Nucleotide-binding</keyword>
<keyword evidence="14" id="KW-0501">Molybdenum cofactor biosynthesis</keyword>
<dbReference type="InterPro" id="IPR036522">
    <property type="entry name" value="MoaC_sf"/>
</dbReference>
<protein>
    <submittedName>
        <fullName evidence="19">Molybdenum cofactor biosynthesis protein 1 B</fullName>
    </submittedName>
</protein>
<proteinExistence type="inferred from homology"/>
<feature type="compositionally biased region" description="Polar residues" evidence="17">
    <location>
        <begin position="1368"/>
        <end position="1377"/>
    </location>
</feature>
<dbReference type="CDD" id="cd01420">
    <property type="entry name" value="MoaC_PE"/>
    <property type="match status" value="1"/>
</dbReference>
<dbReference type="InterPro" id="IPR006638">
    <property type="entry name" value="Elp3/MiaA/NifB-like_rSAM"/>
</dbReference>
<dbReference type="GO" id="GO:0046872">
    <property type="term" value="F:metal ion binding"/>
    <property type="evidence" value="ECO:0007669"/>
    <property type="project" value="UniProtKB-KW"/>
</dbReference>
<dbReference type="NCBIfam" id="TIGR02666">
    <property type="entry name" value="moaA"/>
    <property type="match status" value="1"/>
</dbReference>
<evidence type="ECO:0000256" key="15">
    <source>
        <dbReference type="ARBA" id="ARBA00023239"/>
    </source>
</evidence>
<dbReference type="SFLD" id="SFLDG01383">
    <property type="entry name" value="cyclic_pyranopterin_phosphate"/>
    <property type="match status" value="1"/>
</dbReference>
<keyword evidence="11" id="KW-0411">Iron-sulfur</keyword>
<dbReference type="GO" id="GO:0005525">
    <property type="term" value="F:GTP binding"/>
    <property type="evidence" value="ECO:0007669"/>
    <property type="project" value="UniProtKB-KW"/>
</dbReference>
<evidence type="ECO:0000259" key="18">
    <source>
        <dbReference type="PROSITE" id="PS51918"/>
    </source>
</evidence>
<comment type="pathway">
    <text evidence="3">Cofactor biosynthesis; molybdopterin biosynthesis.</text>
</comment>
<reference evidence="19 20" key="1">
    <citation type="journal article" date="2016" name="Front. Microbiol.">
        <title>Genome and transcriptome sequences reveal the specific parasitism of the nematophagous Purpureocillium lilacinum 36-1.</title>
        <authorList>
            <person name="Xie J."/>
            <person name="Li S."/>
            <person name="Mo C."/>
            <person name="Xiao X."/>
            <person name="Peng D."/>
            <person name="Wang G."/>
            <person name="Xiao Y."/>
        </authorList>
    </citation>
    <scope>NUCLEOTIDE SEQUENCE [LARGE SCALE GENOMIC DNA]</scope>
    <source>
        <strain evidence="19 20">36-1</strain>
    </source>
</reference>
<feature type="region of interest" description="Disordered" evidence="17">
    <location>
        <begin position="1217"/>
        <end position="1258"/>
    </location>
</feature>
<comment type="catalytic activity">
    <reaction evidence="1">
        <text>(8S)-3',8-cyclo-7,8-dihydroguanosine 5'-triphosphate = cyclic pyranopterin phosphate + diphosphate</text>
        <dbReference type="Rhea" id="RHEA:49580"/>
        <dbReference type="ChEBI" id="CHEBI:33019"/>
        <dbReference type="ChEBI" id="CHEBI:59648"/>
        <dbReference type="ChEBI" id="CHEBI:131766"/>
        <dbReference type="EC" id="4.6.1.17"/>
    </reaction>
</comment>
<dbReference type="Gene3D" id="3.30.70.640">
    <property type="entry name" value="Molybdopterin cofactor biosynthesis C (MoaC) domain"/>
    <property type="match status" value="1"/>
</dbReference>
<evidence type="ECO:0000313" key="19">
    <source>
        <dbReference type="EMBL" id="PWI74532.1"/>
    </source>
</evidence>
<dbReference type="GO" id="GO:0061799">
    <property type="term" value="F:cyclic pyranopterin monophosphate synthase activity"/>
    <property type="evidence" value="ECO:0007669"/>
    <property type="project" value="UniProtKB-EC"/>
</dbReference>
<evidence type="ECO:0000256" key="3">
    <source>
        <dbReference type="ARBA" id="ARBA00005046"/>
    </source>
</evidence>
<dbReference type="PANTHER" id="PTHR22960">
    <property type="entry name" value="MOLYBDOPTERIN COFACTOR SYNTHESIS PROTEIN A"/>
    <property type="match status" value="1"/>
</dbReference>
<evidence type="ECO:0000256" key="4">
    <source>
        <dbReference type="ARBA" id="ARBA00008484"/>
    </source>
</evidence>
<dbReference type="SFLD" id="SFLDG01067">
    <property type="entry name" value="SPASM/twitch_domain_containing"/>
    <property type="match status" value="1"/>
</dbReference>
<evidence type="ECO:0000256" key="5">
    <source>
        <dbReference type="ARBA" id="ARBA00009862"/>
    </source>
</evidence>
<dbReference type="InterPro" id="IPR047594">
    <property type="entry name" value="MoaC_bact/euk"/>
</dbReference>
<dbReference type="InterPro" id="IPR013483">
    <property type="entry name" value="MoaA"/>
</dbReference>
<evidence type="ECO:0000256" key="1">
    <source>
        <dbReference type="ARBA" id="ARBA00001637"/>
    </source>
</evidence>
<evidence type="ECO:0000256" key="7">
    <source>
        <dbReference type="ARBA" id="ARBA00022691"/>
    </source>
</evidence>
<evidence type="ECO:0000256" key="16">
    <source>
        <dbReference type="ARBA" id="ARBA00048697"/>
    </source>
</evidence>
<dbReference type="NCBIfam" id="TIGR00581">
    <property type="entry name" value="moaC"/>
    <property type="match status" value="1"/>
</dbReference>
<feature type="region of interest" description="Disordered" evidence="17">
    <location>
        <begin position="784"/>
        <end position="879"/>
    </location>
</feature>
<dbReference type="InterPro" id="IPR013785">
    <property type="entry name" value="Aldolase_TIM"/>
</dbReference>
<dbReference type="UniPathway" id="UPA00344"/>
<dbReference type="GO" id="GO:0061798">
    <property type="term" value="F:GTP 3',8'-cyclase activity"/>
    <property type="evidence" value="ECO:0007669"/>
    <property type="project" value="UniProtKB-EC"/>
</dbReference>
<name>A0A2U3EJ76_PURLI</name>
<dbReference type="PROSITE" id="PS51918">
    <property type="entry name" value="RADICAL_SAM"/>
    <property type="match status" value="1"/>
</dbReference>
<dbReference type="Proteomes" id="UP000245956">
    <property type="component" value="Unassembled WGS sequence"/>
</dbReference>
<evidence type="ECO:0000256" key="8">
    <source>
        <dbReference type="ARBA" id="ARBA00022723"/>
    </source>
</evidence>
<comment type="caution">
    <text evidence="19">The sequence shown here is derived from an EMBL/GenBank/DDBJ whole genome shotgun (WGS) entry which is preliminary data.</text>
</comment>
<keyword evidence="15" id="KW-0456">Lyase</keyword>
<keyword evidence="8" id="KW-0479">Metal-binding</keyword>
<feature type="domain" description="Radical SAM core" evidence="18">
    <location>
        <begin position="76"/>
        <end position="307"/>
    </location>
</feature>
<feature type="region of interest" description="Disordered" evidence="17">
    <location>
        <begin position="1294"/>
        <end position="1337"/>
    </location>
</feature>
<comment type="similarity">
    <text evidence="4">In the C-terminal section; belongs to the MoaC family.</text>
</comment>
<comment type="cofactor">
    <cofactor evidence="2">
        <name>[4Fe-4S] cluster</name>
        <dbReference type="ChEBI" id="CHEBI:49883"/>
    </cofactor>
</comment>
<dbReference type="CDD" id="cd01335">
    <property type="entry name" value="Radical_SAM"/>
    <property type="match status" value="1"/>
</dbReference>
<feature type="region of interest" description="Disordered" evidence="17">
    <location>
        <begin position="464"/>
        <end position="506"/>
    </location>
</feature>
<dbReference type="InterPro" id="IPR002820">
    <property type="entry name" value="Mopterin_CF_biosynth-C_dom"/>
</dbReference>
<dbReference type="InterPro" id="IPR000385">
    <property type="entry name" value="MoaA_NifB_PqqE_Fe-S-bd_CS"/>
</dbReference>
<feature type="compositionally biased region" description="Low complexity" evidence="17">
    <location>
        <begin position="825"/>
        <end position="854"/>
    </location>
</feature>
<comment type="similarity">
    <text evidence="5">In the N-terminal section; belongs to the radical SAM superfamily. MoaA family.</text>
</comment>
<organism evidence="19 20">
    <name type="scientific">Purpureocillium lilacinum</name>
    <name type="common">Paecilomyces lilacinus</name>
    <dbReference type="NCBI Taxonomy" id="33203"/>
    <lineage>
        <taxon>Eukaryota</taxon>
        <taxon>Fungi</taxon>
        <taxon>Dikarya</taxon>
        <taxon>Ascomycota</taxon>
        <taxon>Pezizomycotina</taxon>
        <taxon>Sordariomycetes</taxon>
        <taxon>Hypocreomycetidae</taxon>
        <taxon>Hypocreales</taxon>
        <taxon>Ophiocordycipitaceae</taxon>
        <taxon>Purpureocillium</taxon>
    </lineage>
</organism>
<evidence type="ECO:0000313" key="20">
    <source>
        <dbReference type="Proteomes" id="UP000245956"/>
    </source>
</evidence>
<dbReference type="InterPro" id="IPR050105">
    <property type="entry name" value="MoCo_biosynth_MoaA/MoaC"/>
</dbReference>
<evidence type="ECO:0000256" key="6">
    <source>
        <dbReference type="ARBA" id="ARBA00022485"/>
    </source>
</evidence>
<evidence type="ECO:0000256" key="17">
    <source>
        <dbReference type="SAM" id="MobiDB-lite"/>
    </source>
</evidence>
<dbReference type="NCBIfam" id="NF006870">
    <property type="entry name" value="PRK09364.1"/>
    <property type="match status" value="1"/>
</dbReference>
<dbReference type="CDD" id="cd21117">
    <property type="entry name" value="Twitch_MoaA"/>
    <property type="match status" value="1"/>
</dbReference>
<dbReference type="InterPro" id="IPR040064">
    <property type="entry name" value="MoaA-like"/>
</dbReference>
<evidence type="ECO:0000256" key="13">
    <source>
        <dbReference type="ARBA" id="ARBA00023134"/>
    </source>
</evidence>
<dbReference type="PANTHER" id="PTHR22960:SF0">
    <property type="entry name" value="MOLYBDENUM COFACTOR BIOSYNTHESIS PROTEIN 1"/>
    <property type="match status" value="1"/>
</dbReference>
<dbReference type="SUPFAM" id="SSF102114">
    <property type="entry name" value="Radical SAM enzymes"/>
    <property type="match status" value="1"/>
</dbReference>
<dbReference type="InterPro" id="IPR058240">
    <property type="entry name" value="rSAM_sf"/>
</dbReference>
<dbReference type="EMBL" id="LCWV01000003">
    <property type="protein sequence ID" value="PWI74532.1"/>
    <property type="molecule type" value="Genomic_DNA"/>
</dbReference>
<comment type="catalytic activity">
    <reaction evidence="16">
        <text>GTP + AH2 + S-adenosyl-L-methionine = (8S)-3',8-cyclo-7,8-dihydroguanosine 5'-triphosphate + 5'-deoxyadenosine + L-methionine + A + H(+)</text>
        <dbReference type="Rhea" id="RHEA:49576"/>
        <dbReference type="ChEBI" id="CHEBI:13193"/>
        <dbReference type="ChEBI" id="CHEBI:15378"/>
        <dbReference type="ChEBI" id="CHEBI:17319"/>
        <dbReference type="ChEBI" id="CHEBI:17499"/>
        <dbReference type="ChEBI" id="CHEBI:37565"/>
        <dbReference type="ChEBI" id="CHEBI:57844"/>
        <dbReference type="ChEBI" id="CHEBI:59789"/>
        <dbReference type="ChEBI" id="CHEBI:131766"/>
        <dbReference type="EC" id="4.1.99.22"/>
    </reaction>
</comment>
<dbReference type="SMART" id="SM00729">
    <property type="entry name" value="Elp3"/>
    <property type="match status" value="1"/>
</dbReference>
<dbReference type="SFLD" id="SFLDG01386">
    <property type="entry name" value="main_SPASM_domain-containing"/>
    <property type="match status" value="1"/>
</dbReference>
<evidence type="ECO:0000256" key="12">
    <source>
        <dbReference type="ARBA" id="ARBA00023128"/>
    </source>
</evidence>
<dbReference type="SFLD" id="SFLDS00029">
    <property type="entry name" value="Radical_SAM"/>
    <property type="match status" value="1"/>
</dbReference>
<feature type="compositionally biased region" description="Basic and acidic residues" evidence="17">
    <location>
        <begin position="800"/>
        <end position="810"/>
    </location>
</feature>
<dbReference type="GO" id="GO:0006777">
    <property type="term" value="P:Mo-molybdopterin cofactor biosynthetic process"/>
    <property type="evidence" value="ECO:0007669"/>
    <property type="project" value="UniProtKB-KW"/>
</dbReference>
<feature type="compositionally biased region" description="Basic and acidic residues" evidence="17">
    <location>
        <begin position="1312"/>
        <end position="1323"/>
    </location>
</feature>
<evidence type="ECO:0000256" key="10">
    <source>
        <dbReference type="ARBA" id="ARBA00023004"/>
    </source>
</evidence>
<evidence type="ECO:0000256" key="2">
    <source>
        <dbReference type="ARBA" id="ARBA00001966"/>
    </source>
</evidence>
<dbReference type="Gene3D" id="3.20.20.70">
    <property type="entry name" value="Aldolase class I"/>
    <property type="match status" value="1"/>
</dbReference>
<sequence>MQAAPRAMLALRPARLRHPRPSPSWALTTGLRCLGTASQARNAAASEVATPTAPTASSRRERIRSAKPFSEFLTDTFHRQHDYLRISVTERCNLRCVYCMPEEGVPLSPNRELLTTPEIVMLSSLFVGQGVSKIRLTGGEPTVRRDILPLMHQIGALRPQGLRELCITTNGISLHRKLDSMVEAGLTGVNLSLDTLDPWQFQIMTRRKGFDAVQKSIERILELNKHGAGIKLKINCVVMRGVNDREVIPFVEMTREKDIEIRFIEYMPFDGNKWSQGKMFSYTEMLDLIRAEYPGLEKVQDHKNDTSKTWHIPGFTGRIGFITSMTHNFCGTCNRLRITGDGNLKVCLFGNAEVSLRDLLRKSNSGEPIDEEAFEAMKQIEMDRRQGLVASGQLLGIAPNEAELLDVIGAAVKRKKAKHAGLGELEHMKNRPMILIDDFHASLTGPMPAKMQLRLGGAMAHLLRPGKGTTRGQLGESRRSLCTSRRLAKDNDQRSPGPPHEQGGEGVQLTHVSAAGSARMVSISEKQVTSRVATAACSVRFSNGKALRLIRENQMKKGDVLGVARVAGIMAAKRTPDLIPLCHPIAVSHVTVDLEATGEDGDGDGAGEARAGTPGIEIRATVTCDGKTGVEMEAMTAASTAALTVYDMCKAVDKGMRIEGLRVVLKDGGKSGRSLELGKKGSGRQRNLEDLGRVDVWHDQRRGPDRATVWARKGGGGLMFHLCFDGFHSARRRFLVSGIADGRDDDGGGGGGGPRTGSFDGLSAVRSATYVPAFVRSGCYHHERMEGREKSAPAVEEAGGDGREAAERQARRATAPPPKPPAPPAASLWKPAAATQGAPPAAADPAPSSAAPQSDADDKKARQRWKWAAPVGDEGQTERQSNDLFGEEGFSQCGQGWAGVTEKNDRCAAMTDSLHFEEYEEAQPAREATYLFFFTGGRRVEISEARRRRRVSHDGEVWCMRGQIRLRSTAAAATPAAVAVGRRGRGGGGGGPGAPVGQGPARCQGCCQRAPTDVAGWDRRFDCCEARASAGARGETGSPRPASLGRWRETWSQMAAIPATVGDVASLALRGAAGCLDRLPVLYCTMMADWRWISRSVVGSSGCGWDGTAGKSRFRQPARHLPACAVPSLPIPGRLDSVPSLRARRRLEGALGAQAAWRGPMAGPAICSHYSYERHAWMLHEVDGMDAGSCPPCVNSACASPGPVQLRCVTGRSSLCGRRCAAPPRDQQQARTVQRRRQQQQQQKQQPHHSKPRGSLLFHLPPPPLPRLFFTTSAGRRLTTHSSFFSLALVSPPSTLTASAAPRPSASSSSPPRRDPCQRDGLRARPAPPLPSTRRLSLVHPYGDHSCVLVVLVGPPAPSRGPLLVRPSPTSRSQSQKAPGPRPPQGSPAALHSGPLVRLVLSLVRLAVWLAGNLGLTRIARRHPPTPSISPKKISLTWSVARLGATDPGDKKGPSSTLTPELPSCGLVPLEQLAFAARVDLDTVF</sequence>
<dbReference type="Pfam" id="PF04055">
    <property type="entry name" value="Radical_SAM"/>
    <property type="match status" value="1"/>
</dbReference>
<dbReference type="InterPro" id="IPR023045">
    <property type="entry name" value="MoaC"/>
</dbReference>
<keyword evidence="13" id="KW-0342">GTP-binding</keyword>
<keyword evidence="7" id="KW-0949">S-adenosyl-L-methionine</keyword>
<feature type="region of interest" description="Disordered" evidence="17">
    <location>
        <begin position="1359"/>
        <end position="1390"/>
    </location>
</feature>
<gene>
    <name evidence="19" type="ORF">PCL_07846</name>
</gene>
<dbReference type="InterPro" id="IPR007197">
    <property type="entry name" value="rSAM"/>
</dbReference>
<keyword evidence="12" id="KW-0496">Mitochondrion</keyword>
<feature type="compositionally biased region" description="Pro residues" evidence="17">
    <location>
        <begin position="815"/>
        <end position="824"/>
    </location>
</feature>
<dbReference type="SUPFAM" id="SSF55040">
    <property type="entry name" value="Molybdenum cofactor biosynthesis protein C, MoaC"/>
    <property type="match status" value="1"/>
</dbReference>
<keyword evidence="10" id="KW-0408">Iron</keyword>
<keyword evidence="6" id="KW-0004">4Fe-4S</keyword>
<dbReference type="InterPro" id="IPR010505">
    <property type="entry name" value="MoaA_twitch"/>
</dbReference>
<dbReference type="GO" id="GO:0051539">
    <property type="term" value="F:4 iron, 4 sulfur cluster binding"/>
    <property type="evidence" value="ECO:0007669"/>
    <property type="project" value="UniProtKB-KW"/>
</dbReference>
<accession>A0A2U3EJ76</accession>
<dbReference type="Pfam" id="PF01967">
    <property type="entry name" value="MoaC"/>
    <property type="match status" value="1"/>
</dbReference>
<dbReference type="PROSITE" id="PS01305">
    <property type="entry name" value="MOAA_NIFB_PQQE"/>
    <property type="match status" value="1"/>
</dbReference>
<evidence type="ECO:0000256" key="11">
    <source>
        <dbReference type="ARBA" id="ARBA00023014"/>
    </source>
</evidence>